<keyword evidence="4" id="KW-0732">Signal</keyword>
<dbReference type="PROSITE" id="PS51318">
    <property type="entry name" value="TAT"/>
    <property type="match status" value="1"/>
</dbReference>
<evidence type="ECO:0000313" key="6">
    <source>
        <dbReference type="EMBL" id="SUG33024.1"/>
    </source>
</evidence>
<evidence type="ECO:0000259" key="5">
    <source>
        <dbReference type="Pfam" id="PF00884"/>
    </source>
</evidence>
<keyword evidence="3" id="KW-0812">Transmembrane</keyword>
<keyword evidence="2 6" id="KW-0378">Hydrolase</keyword>
<sequence length="553" mass="63329">MSLTRRNLLKGLAASSALGATAAAAGLSVTHTADTATTTQKIIKKPNLLIVFPDEMRAQSLGFMGQDQSVTPFIDRFASQSVVLRQAVSNYPLCTPFRGMLMTGQYPYRNGLQGNCHTGAHGNFGGKDFGIELKKEAITWSDILKKQGFSMGYIGKWHLDAPEAPFVPSYNNPIEGRYWNDWTPPEKRHGFDFWYSYGTYDLHLNPIYWSNDTPRDNPLRINQWSPEHEADMAIKYLRNEGGKYRNSNEPFALVVSMNPPHSPYDQVPQKYLDRFKDQTSRSMNKRPNVVWDKTYQEGYGPEYFKEYMAMINGVDEQFGRILTELERLKLDKDTLVVFFSDHGCCMGSNGQPTKNVHYEEAMRIPMMFRWPGKLPACQDDLLFSAPDIYPTLLGLMGLGEHIPDSVEGTDFSKTLMGHPGDKRPTSQFYTFMPYGGQSYGRRGVRTERYTLVIDRKIGQPLTYILHDNKNDPYQMENIALNNMSLVNKLITEELIPWLEHSGDVWRPTEVSANAVKRLHLIFKFIYQRVMMNTFIKFIVAFPCFFFSRTDISK</sequence>
<dbReference type="Pfam" id="PF00884">
    <property type="entry name" value="Sulfatase"/>
    <property type="match status" value="1"/>
</dbReference>
<dbReference type="InterPro" id="IPR050738">
    <property type="entry name" value="Sulfatase"/>
</dbReference>
<dbReference type="PANTHER" id="PTHR42693">
    <property type="entry name" value="ARYLSULFATASE FAMILY MEMBER"/>
    <property type="match status" value="1"/>
</dbReference>
<evidence type="ECO:0000256" key="3">
    <source>
        <dbReference type="SAM" id="Phobius"/>
    </source>
</evidence>
<feature type="signal peptide" evidence="4">
    <location>
        <begin position="1"/>
        <end position="22"/>
    </location>
</feature>
<feature type="transmembrane region" description="Helical" evidence="3">
    <location>
        <begin position="529"/>
        <end position="547"/>
    </location>
</feature>
<dbReference type="InterPro" id="IPR006311">
    <property type="entry name" value="TAT_signal"/>
</dbReference>
<dbReference type="AlphaFoldDB" id="A0A379SXP2"/>
<dbReference type="Gene3D" id="3.40.720.10">
    <property type="entry name" value="Alkaline Phosphatase, subunit A"/>
    <property type="match status" value="1"/>
</dbReference>
<dbReference type="CDD" id="cd16034">
    <property type="entry name" value="sulfatase_like"/>
    <property type="match status" value="1"/>
</dbReference>
<feature type="chain" id="PRO_5016780308" evidence="4">
    <location>
        <begin position="23"/>
        <end position="553"/>
    </location>
</feature>
<feature type="domain" description="Sulfatase N-terminal" evidence="5">
    <location>
        <begin position="46"/>
        <end position="397"/>
    </location>
</feature>
<comment type="similarity">
    <text evidence="1">Belongs to the sulfatase family.</text>
</comment>
<keyword evidence="3" id="KW-0472">Membrane</keyword>
<gene>
    <name evidence="6" type="ORF">NCTC7304_02485</name>
</gene>
<dbReference type="PANTHER" id="PTHR42693:SF53">
    <property type="entry name" value="ENDO-4-O-SULFATASE"/>
    <property type="match status" value="1"/>
</dbReference>
<dbReference type="Proteomes" id="UP000254762">
    <property type="component" value="Unassembled WGS sequence"/>
</dbReference>
<evidence type="ECO:0000256" key="2">
    <source>
        <dbReference type="ARBA" id="ARBA00022801"/>
    </source>
</evidence>
<protein>
    <submittedName>
        <fullName evidence="6">Secreted sulfatase</fullName>
        <ecNumber evidence="6">3.1.6.1</ecNumber>
    </submittedName>
</protein>
<evidence type="ECO:0000256" key="1">
    <source>
        <dbReference type="ARBA" id="ARBA00008779"/>
    </source>
</evidence>
<name>A0A379SXP2_SALER</name>
<dbReference type="EC" id="3.1.6.1" evidence="6"/>
<dbReference type="InterPro" id="IPR017850">
    <property type="entry name" value="Alkaline_phosphatase_core_sf"/>
</dbReference>
<keyword evidence="3" id="KW-1133">Transmembrane helix</keyword>
<dbReference type="GO" id="GO:0004065">
    <property type="term" value="F:arylsulfatase activity"/>
    <property type="evidence" value="ECO:0007669"/>
    <property type="project" value="UniProtKB-EC"/>
</dbReference>
<evidence type="ECO:0000256" key="4">
    <source>
        <dbReference type="SAM" id="SignalP"/>
    </source>
</evidence>
<evidence type="ECO:0000313" key="7">
    <source>
        <dbReference type="Proteomes" id="UP000254762"/>
    </source>
</evidence>
<dbReference type="SUPFAM" id="SSF53649">
    <property type="entry name" value="Alkaline phosphatase-like"/>
    <property type="match status" value="1"/>
</dbReference>
<dbReference type="Gene3D" id="3.30.1120.10">
    <property type="match status" value="1"/>
</dbReference>
<dbReference type="EMBL" id="UGXD01000002">
    <property type="protein sequence ID" value="SUG33024.1"/>
    <property type="molecule type" value="Genomic_DNA"/>
</dbReference>
<organism evidence="6 7">
    <name type="scientific">Salmonella enterica subsp. arizonae</name>
    <dbReference type="NCBI Taxonomy" id="59203"/>
    <lineage>
        <taxon>Bacteria</taxon>
        <taxon>Pseudomonadati</taxon>
        <taxon>Pseudomonadota</taxon>
        <taxon>Gammaproteobacteria</taxon>
        <taxon>Enterobacterales</taxon>
        <taxon>Enterobacteriaceae</taxon>
        <taxon>Salmonella</taxon>
    </lineage>
</organism>
<accession>A0A379SXP2</accession>
<proteinExistence type="inferred from homology"/>
<dbReference type="InterPro" id="IPR000917">
    <property type="entry name" value="Sulfatase_N"/>
</dbReference>
<reference evidence="6 7" key="1">
    <citation type="submission" date="2018-06" db="EMBL/GenBank/DDBJ databases">
        <authorList>
            <consortium name="Pathogen Informatics"/>
            <person name="Doyle S."/>
        </authorList>
    </citation>
    <scope>NUCLEOTIDE SEQUENCE [LARGE SCALE GENOMIC DNA]</scope>
    <source>
        <strain evidence="6 7">NCTC7304</strain>
    </source>
</reference>